<evidence type="ECO:0000256" key="5">
    <source>
        <dbReference type="ARBA" id="ARBA00022801"/>
    </source>
</evidence>
<dbReference type="Gene3D" id="3.30.2350.10">
    <property type="entry name" value="Pseudouridine synthase"/>
    <property type="match status" value="1"/>
</dbReference>
<dbReference type="AlphaFoldDB" id="A0A0L0DIY9"/>
<dbReference type="OrthoDB" id="272271at2759"/>
<name>A0A0L0DIY9_THETB</name>
<dbReference type="SUPFAM" id="SSF51556">
    <property type="entry name" value="Metallo-dependent hydrolases"/>
    <property type="match status" value="1"/>
</dbReference>
<dbReference type="InterPro" id="IPR006145">
    <property type="entry name" value="PsdUridine_synth_RsuA/RluA"/>
</dbReference>
<dbReference type="PROSITE" id="PS01129">
    <property type="entry name" value="PSI_RLU"/>
    <property type="match status" value="1"/>
</dbReference>
<dbReference type="GO" id="GO:0046103">
    <property type="term" value="P:inosine biosynthetic process"/>
    <property type="evidence" value="ECO:0007669"/>
    <property type="project" value="TreeGrafter"/>
</dbReference>
<keyword evidence="6" id="KW-0862">Zinc</keyword>
<dbReference type="Pfam" id="PF00849">
    <property type="entry name" value="PseudoU_synth_2"/>
    <property type="match status" value="1"/>
</dbReference>
<dbReference type="PANTHER" id="PTHR11409:SF43">
    <property type="entry name" value="ADENOSINE DEAMINASE"/>
    <property type="match status" value="1"/>
</dbReference>
<feature type="domain" description="Pseudouridine synthase RsuA/RluA-like" evidence="7">
    <location>
        <begin position="177"/>
        <end position="337"/>
    </location>
</feature>
<keyword evidence="10" id="KW-1185">Reference proteome</keyword>
<sequence length="788" mass="82588">MLSLARVCTERAACSIRAVVQVAPMSAGPTAATAAAVAAAARPPAPIHPRHAVVHEVSDHESGGRTIRILAALAPHVSRTALFRLLREGDVRVVLPRPAPGAPAEGSHGCANKRRAHSLRLPTGSLVTAAPAATRMLAVERQAGRDGERWRMQTKVNLPHDAELGVNELIQFATPEVLVVDKPVGMAAQGGSPADMHSSVDALLTHAAERGELPGPDRLAFVRPRLVHRLDRCTSGLMVLARTRSVAADLAHSFAGQTVSKGYLGVVTGVLEPGSTHTINLALRTDGHRVSPCGTDAAGAKAAVTYAEAIAELGNGSTLVAFFPSTGRKHQIRAHAAYGLDMPLVGDMVYDARTGQRPHVPRLMLHASAIALPSINLAITSRPPDSFAAALGLPTSTLDAAVRKVEARVRDSVDLAQSPTSLPSTTSTMDATEVCAEMRALPKVELHRHLEGSLRLESLAALLPVERDEAAAATLAASGGDRMTAARAYYCITTPVTSLTECMDRFGRLQAVFTDAEVIARLTAEVVIDSARDGIALLELRYSPGYIGMACGLDYAAVHDAVRKGVADGRNHPDAAGLVGLGLIGIIDRFQTPAEALTIAKFFVDAGDFIGVDLANDEAAFCDSVFPEAFAHAAAHGLKVTVHAGEVDSPLSAGWVVRAVKEQGAVRIGHGIHVMDADDAVAVVRSAGTVFEISPSSNYLINAVASLESHPVRAMLDAGLPICLNTDDPGLFDITLSGELVTAIHKCGLTRAEVIQANITALDASFLPMSPELAAVRAELETRLAAAL</sequence>
<dbReference type="InterPro" id="IPR006224">
    <property type="entry name" value="PsdUridine_synth_RluA-like_CS"/>
</dbReference>
<reference evidence="9 10" key="1">
    <citation type="submission" date="2010-05" db="EMBL/GenBank/DDBJ databases">
        <title>The Genome Sequence of Thecamonas trahens ATCC 50062.</title>
        <authorList>
            <consortium name="The Broad Institute Genome Sequencing Platform"/>
            <person name="Russ C."/>
            <person name="Cuomo C."/>
            <person name="Shea T."/>
            <person name="Young S.K."/>
            <person name="Zeng Q."/>
            <person name="Koehrsen M."/>
            <person name="Haas B."/>
            <person name="Borodovsky M."/>
            <person name="Guigo R."/>
            <person name="Alvarado L."/>
            <person name="Berlin A."/>
            <person name="Bochicchio J."/>
            <person name="Borenstein D."/>
            <person name="Chapman S."/>
            <person name="Chen Z."/>
            <person name="Freedman E."/>
            <person name="Gellesch M."/>
            <person name="Goldberg J."/>
            <person name="Griggs A."/>
            <person name="Gujja S."/>
            <person name="Heilman E."/>
            <person name="Heiman D."/>
            <person name="Hepburn T."/>
            <person name="Howarth C."/>
            <person name="Jen D."/>
            <person name="Larson L."/>
            <person name="Mehta T."/>
            <person name="Park D."/>
            <person name="Pearson M."/>
            <person name="Roberts A."/>
            <person name="Saif S."/>
            <person name="Shenoy N."/>
            <person name="Sisk P."/>
            <person name="Stolte C."/>
            <person name="Sykes S."/>
            <person name="Thomson T."/>
            <person name="Walk T."/>
            <person name="White J."/>
            <person name="Yandava C."/>
            <person name="Burger G."/>
            <person name="Gray M.W."/>
            <person name="Holland P.W.H."/>
            <person name="King N."/>
            <person name="Lang F.B.F."/>
            <person name="Roger A.J."/>
            <person name="Ruiz-Trillo I."/>
            <person name="Lander E."/>
            <person name="Nusbaum C."/>
        </authorList>
    </citation>
    <scope>NUCLEOTIDE SEQUENCE [LARGE SCALE GENOMIC DNA]</scope>
    <source>
        <strain evidence="9 10">ATCC 50062</strain>
    </source>
</reference>
<dbReference type="InterPro" id="IPR020103">
    <property type="entry name" value="PsdUridine_synth_cat_dom_sf"/>
</dbReference>
<dbReference type="GO" id="GO:0004000">
    <property type="term" value="F:adenosine deaminase activity"/>
    <property type="evidence" value="ECO:0007669"/>
    <property type="project" value="TreeGrafter"/>
</dbReference>
<evidence type="ECO:0000256" key="4">
    <source>
        <dbReference type="ARBA" id="ARBA00022723"/>
    </source>
</evidence>
<dbReference type="Proteomes" id="UP000054408">
    <property type="component" value="Unassembled WGS sequence"/>
</dbReference>
<dbReference type="PANTHER" id="PTHR11409">
    <property type="entry name" value="ADENOSINE DEAMINASE"/>
    <property type="match status" value="1"/>
</dbReference>
<comment type="similarity">
    <text evidence="2">Belongs to the metallo-dependent hydrolases superfamily. Adenosine and AMP deaminases family.</text>
</comment>
<dbReference type="CDD" id="cd02869">
    <property type="entry name" value="PseudoU_synth_RluA_like"/>
    <property type="match status" value="1"/>
</dbReference>
<dbReference type="GO" id="GO:0009982">
    <property type="term" value="F:pseudouridine synthase activity"/>
    <property type="evidence" value="ECO:0007669"/>
    <property type="project" value="InterPro"/>
</dbReference>
<dbReference type="STRING" id="461836.A0A0L0DIY9"/>
<dbReference type="GO" id="GO:0003723">
    <property type="term" value="F:RNA binding"/>
    <property type="evidence" value="ECO:0007669"/>
    <property type="project" value="InterPro"/>
</dbReference>
<dbReference type="RefSeq" id="XP_013762158.1">
    <property type="nucleotide sequence ID" value="XM_013906704.1"/>
</dbReference>
<evidence type="ECO:0000259" key="8">
    <source>
        <dbReference type="Pfam" id="PF00962"/>
    </source>
</evidence>
<feature type="domain" description="Adenosine deaminase" evidence="8">
    <location>
        <begin position="442"/>
        <end position="770"/>
    </location>
</feature>
<dbReference type="InterPro" id="IPR032466">
    <property type="entry name" value="Metal_Hydrolase"/>
</dbReference>
<dbReference type="EMBL" id="GL349436">
    <property type="protein sequence ID" value="KNC52155.1"/>
    <property type="molecule type" value="Genomic_DNA"/>
</dbReference>
<dbReference type="eggNOG" id="KOG1097">
    <property type="taxonomic scope" value="Eukaryota"/>
</dbReference>
<dbReference type="Gene3D" id="3.20.20.140">
    <property type="entry name" value="Metal-dependent hydrolases"/>
    <property type="match status" value="1"/>
</dbReference>
<dbReference type="EC" id="3.5.4.4" evidence="3"/>
<evidence type="ECO:0000313" key="9">
    <source>
        <dbReference type="EMBL" id="KNC52155.1"/>
    </source>
</evidence>
<comment type="cofactor">
    <cofactor evidence="1">
        <name>Zn(2+)</name>
        <dbReference type="ChEBI" id="CHEBI:29105"/>
    </cofactor>
</comment>
<keyword evidence="4" id="KW-0479">Metal-binding</keyword>
<evidence type="ECO:0000256" key="3">
    <source>
        <dbReference type="ARBA" id="ARBA00012784"/>
    </source>
</evidence>
<dbReference type="InterPro" id="IPR001365">
    <property type="entry name" value="A_deaminase_dom"/>
</dbReference>
<dbReference type="GO" id="GO:0005829">
    <property type="term" value="C:cytosol"/>
    <property type="evidence" value="ECO:0007669"/>
    <property type="project" value="TreeGrafter"/>
</dbReference>
<dbReference type="SUPFAM" id="SSF55120">
    <property type="entry name" value="Pseudouridine synthase"/>
    <property type="match status" value="1"/>
</dbReference>
<organism evidence="9 10">
    <name type="scientific">Thecamonas trahens ATCC 50062</name>
    <dbReference type="NCBI Taxonomy" id="461836"/>
    <lineage>
        <taxon>Eukaryota</taxon>
        <taxon>Apusozoa</taxon>
        <taxon>Apusomonadida</taxon>
        <taxon>Apusomonadidae</taxon>
        <taxon>Thecamonas</taxon>
    </lineage>
</organism>
<dbReference type="eggNOG" id="KOG1919">
    <property type="taxonomic scope" value="Eukaryota"/>
</dbReference>
<dbReference type="InterPro" id="IPR006330">
    <property type="entry name" value="Ado/ade_deaminase"/>
</dbReference>
<keyword evidence="5" id="KW-0378">Hydrolase</keyword>
<evidence type="ECO:0000256" key="6">
    <source>
        <dbReference type="ARBA" id="ARBA00022833"/>
    </source>
</evidence>
<dbReference type="GO" id="GO:0006154">
    <property type="term" value="P:adenosine catabolic process"/>
    <property type="evidence" value="ECO:0007669"/>
    <property type="project" value="TreeGrafter"/>
</dbReference>
<evidence type="ECO:0000313" key="10">
    <source>
        <dbReference type="Proteomes" id="UP000054408"/>
    </source>
</evidence>
<dbReference type="GeneID" id="25560755"/>
<evidence type="ECO:0000256" key="1">
    <source>
        <dbReference type="ARBA" id="ARBA00001947"/>
    </source>
</evidence>
<dbReference type="GO" id="GO:0046872">
    <property type="term" value="F:metal ion binding"/>
    <property type="evidence" value="ECO:0007669"/>
    <property type="project" value="UniProtKB-KW"/>
</dbReference>
<protein>
    <recommendedName>
        <fullName evidence="3">adenosine deaminase</fullName>
        <ecNumber evidence="3">3.5.4.4</ecNumber>
    </recommendedName>
</protein>
<evidence type="ECO:0000256" key="2">
    <source>
        <dbReference type="ARBA" id="ARBA00006676"/>
    </source>
</evidence>
<gene>
    <name evidence="9" type="ORF">AMSG_00981</name>
</gene>
<accession>A0A0L0DIY9</accession>
<dbReference type="GO" id="GO:0043103">
    <property type="term" value="P:hypoxanthine salvage"/>
    <property type="evidence" value="ECO:0007669"/>
    <property type="project" value="TreeGrafter"/>
</dbReference>
<dbReference type="GO" id="GO:0001522">
    <property type="term" value="P:pseudouridine synthesis"/>
    <property type="evidence" value="ECO:0007669"/>
    <property type="project" value="InterPro"/>
</dbReference>
<evidence type="ECO:0000259" key="7">
    <source>
        <dbReference type="Pfam" id="PF00849"/>
    </source>
</evidence>
<proteinExistence type="inferred from homology"/>
<dbReference type="Pfam" id="PF00962">
    <property type="entry name" value="A_deaminase"/>
    <property type="match status" value="1"/>
</dbReference>